<dbReference type="GO" id="GO:0007059">
    <property type="term" value="P:chromosome segregation"/>
    <property type="evidence" value="ECO:0007669"/>
    <property type="project" value="UniProtKB-KW"/>
</dbReference>
<keyword evidence="5 15" id="KW-0812">Transmembrane</keyword>
<feature type="binding site" evidence="13">
    <location>
        <begin position="668"/>
        <end position="675"/>
    </location>
    <ligand>
        <name>ATP</name>
        <dbReference type="ChEBI" id="CHEBI:30616"/>
    </ligand>
</feature>
<evidence type="ECO:0000256" key="14">
    <source>
        <dbReference type="SAM" id="MobiDB-lite"/>
    </source>
</evidence>
<dbReference type="InterPro" id="IPR027417">
    <property type="entry name" value="P-loop_NTPase"/>
</dbReference>
<feature type="compositionally biased region" description="Acidic residues" evidence="14">
    <location>
        <begin position="326"/>
        <end position="347"/>
    </location>
</feature>
<dbReference type="Gene3D" id="1.10.10.10">
    <property type="entry name" value="Winged helix-like DNA-binding domain superfamily/Winged helix DNA-binding domain"/>
    <property type="match status" value="1"/>
</dbReference>
<reference evidence="17 18" key="1">
    <citation type="journal article" date="2018" name="Syst. Appl. Microbiol.">
        <title>Abditibacterium utsteinense sp. nov., the first cultivated member of candidate phylum FBP, isolated from ice-free Antarctic soil samples.</title>
        <authorList>
            <person name="Tahon G."/>
            <person name="Tytgat B."/>
            <person name="Lebbe L."/>
            <person name="Carlier A."/>
            <person name="Willems A."/>
        </authorList>
    </citation>
    <scope>NUCLEOTIDE SEQUENCE [LARGE SCALE GENOMIC DNA]</scope>
    <source>
        <strain evidence="17 18">LMG 29911</strain>
    </source>
</reference>
<feature type="compositionally biased region" description="Low complexity" evidence="14">
    <location>
        <begin position="31"/>
        <end position="53"/>
    </location>
</feature>
<dbReference type="InterPro" id="IPR036390">
    <property type="entry name" value="WH_DNA-bd_sf"/>
</dbReference>
<dbReference type="Proteomes" id="UP000237684">
    <property type="component" value="Unassembled WGS sequence"/>
</dbReference>
<comment type="caution">
    <text evidence="17">The sequence shown here is derived from an EMBL/GenBank/DDBJ whole genome shotgun (WGS) entry which is preliminary data.</text>
</comment>
<dbReference type="Gene3D" id="3.40.50.300">
    <property type="entry name" value="P-loop containing nucleotide triphosphate hydrolases"/>
    <property type="match status" value="1"/>
</dbReference>
<evidence type="ECO:0000313" key="18">
    <source>
        <dbReference type="Proteomes" id="UP000237684"/>
    </source>
</evidence>
<feature type="domain" description="FtsK" evidence="16">
    <location>
        <begin position="651"/>
        <end position="840"/>
    </location>
</feature>
<feature type="compositionally biased region" description="Basic and acidic residues" evidence="14">
    <location>
        <begin position="302"/>
        <end position="325"/>
    </location>
</feature>
<feature type="transmembrane region" description="Helical" evidence="15">
    <location>
        <begin position="173"/>
        <end position="194"/>
    </location>
</feature>
<dbReference type="GO" id="GO:0005524">
    <property type="term" value="F:ATP binding"/>
    <property type="evidence" value="ECO:0007669"/>
    <property type="project" value="UniProtKB-UniRule"/>
</dbReference>
<dbReference type="InterPro" id="IPR018541">
    <property type="entry name" value="Ftsk_gamma"/>
</dbReference>
<evidence type="ECO:0000256" key="1">
    <source>
        <dbReference type="ARBA" id="ARBA00004651"/>
    </source>
</evidence>
<dbReference type="Gene3D" id="3.30.980.40">
    <property type="match status" value="1"/>
</dbReference>
<feature type="transmembrane region" description="Helical" evidence="15">
    <location>
        <begin position="256"/>
        <end position="273"/>
    </location>
</feature>
<dbReference type="Pfam" id="PF01580">
    <property type="entry name" value="FtsK_SpoIIIE"/>
    <property type="match status" value="1"/>
</dbReference>
<keyword evidence="8 13" id="KW-0067">ATP-binding</keyword>
<sequence length="989" mass="107614">MSRFPAPLDDFETDDFDIPTFEAPQRRQSRPDSSASSAPRRAASRPASNSRPATNSRPTTNARLAPPRDDFEDFEPRGEVRIARPRPSTLAANRPKTGTSSTKNGGKPAPRRVSTQAARAKTNSRAPRVLRGVHFQSGGVLLIALGGLLAYNARQISPDGALPHYLLLGLRSLFGIGATILPVGLVLLGGLLLVKRQNSNLRAFWRGAGTAFFTILTASHLLVPRGAEFDKSLISQHGGYIGAILARVLRFGLGEAGAIVALGAFAIIALLLWSENTLGELGRNLGAKISDIARGVEEKWSDGKGEMKSRLEEKAAQKAAAREEETGTWDDEETEEWDESGDYEIEDAPQTFAPRRTLPPEISREAQAAKSRRPSPFLAVEDVIGSAAPENDSTKNEEKASAEKFPDAPTPALDPNSTLEAPKFIEKAVEEKPVDFPKIEILDAPPPSSVVDFAPASSLDIRAAIAGENADRELTPNEALELQAEQSAQGDVEIKRPKTELPRRSFGDGPLMPTYFDDAVRALDPPVPPDNAGAEEEIQKGVLGVQETLAAFKIDARVTDVKRGPVITRYEVQPGAGVRVASIANLDKDLARSLSALAVRIEAPVPGKNVVGIEIPNKKVNLVRMRDVLEQPEFLAHPSKLAFVLGKDIAGQPKWGDLTKMPHMLIAGSTNSGKSVCLNSIIASILVRAQPDEVRFSLIDPKRVELTLYKGIKHLMHDVVVEPKQAVIALRRAIEEMDRRYKLFASRGVRNIVSFNSKLQENEKPLPYIVIVIDELADLMMTAAAEFEKLICRLAQLARATGIHLIVATQRPSVNVITGVIKANIPARIAFAVASQVDSRTILDSVGAERLIGSGDMLYDSNNGGKSVRIQGAFLSEEEVNRIVEVAKAAYTYEEDTPDDLPTFDLYSEDADADFEGEKPASTEKRDALYDQILEFVARHQEMSASLIQRKFEIGYPRAGRIVDHLERDGILGPPDGPKPRKVLGASRE</sequence>
<dbReference type="RefSeq" id="WP_170065469.1">
    <property type="nucleotide sequence ID" value="NZ_NIGF01000005.1"/>
</dbReference>
<keyword evidence="12" id="KW-0131">Cell cycle</keyword>
<evidence type="ECO:0000256" key="2">
    <source>
        <dbReference type="ARBA" id="ARBA00006474"/>
    </source>
</evidence>
<keyword evidence="7" id="KW-0159">Chromosome partition</keyword>
<keyword evidence="6 13" id="KW-0547">Nucleotide-binding</keyword>
<keyword evidence="11 15" id="KW-0472">Membrane</keyword>
<keyword evidence="4" id="KW-0132">Cell division</keyword>
<dbReference type="SUPFAM" id="SSF46785">
    <property type="entry name" value="Winged helix' DNA-binding domain"/>
    <property type="match status" value="1"/>
</dbReference>
<keyword evidence="9 15" id="KW-1133">Transmembrane helix</keyword>
<dbReference type="Pfam" id="PF17854">
    <property type="entry name" value="FtsK_alpha"/>
    <property type="match status" value="1"/>
</dbReference>
<feature type="compositionally biased region" description="Basic and acidic residues" evidence="14">
    <location>
        <begin position="66"/>
        <end position="82"/>
    </location>
</feature>
<dbReference type="InterPro" id="IPR025199">
    <property type="entry name" value="FtsK_4TM"/>
</dbReference>
<dbReference type="AlphaFoldDB" id="A0A2S8SU90"/>
<evidence type="ECO:0000256" key="9">
    <source>
        <dbReference type="ARBA" id="ARBA00022989"/>
    </source>
</evidence>
<dbReference type="PANTHER" id="PTHR22683:SF41">
    <property type="entry name" value="DNA TRANSLOCASE FTSK"/>
    <property type="match status" value="1"/>
</dbReference>
<feature type="compositionally biased region" description="Polar residues" evidence="14">
    <location>
        <begin position="113"/>
        <end position="124"/>
    </location>
</feature>
<dbReference type="Pfam" id="PF13491">
    <property type="entry name" value="FtsK_4TM"/>
    <property type="match status" value="1"/>
</dbReference>
<dbReference type="InterPro" id="IPR050206">
    <property type="entry name" value="FtsK/SpoIIIE/SftA"/>
</dbReference>
<feature type="region of interest" description="Disordered" evidence="14">
    <location>
        <begin position="1"/>
        <end position="124"/>
    </location>
</feature>
<dbReference type="SMART" id="SM00843">
    <property type="entry name" value="Ftsk_gamma"/>
    <property type="match status" value="1"/>
</dbReference>
<dbReference type="EMBL" id="NIGF01000005">
    <property type="protein sequence ID" value="PQV64365.1"/>
    <property type="molecule type" value="Genomic_DNA"/>
</dbReference>
<dbReference type="GO" id="GO:0003677">
    <property type="term" value="F:DNA binding"/>
    <property type="evidence" value="ECO:0007669"/>
    <property type="project" value="UniProtKB-KW"/>
</dbReference>
<evidence type="ECO:0000256" key="8">
    <source>
        <dbReference type="ARBA" id="ARBA00022840"/>
    </source>
</evidence>
<keyword evidence="10" id="KW-0238">DNA-binding</keyword>
<evidence type="ECO:0000313" key="17">
    <source>
        <dbReference type="EMBL" id="PQV64365.1"/>
    </source>
</evidence>
<gene>
    <name evidence="17" type="ORF">B1R32_10546</name>
</gene>
<evidence type="ECO:0000256" key="12">
    <source>
        <dbReference type="ARBA" id="ARBA00023306"/>
    </source>
</evidence>
<evidence type="ECO:0000256" key="10">
    <source>
        <dbReference type="ARBA" id="ARBA00023125"/>
    </source>
</evidence>
<evidence type="ECO:0000256" key="3">
    <source>
        <dbReference type="ARBA" id="ARBA00022475"/>
    </source>
</evidence>
<dbReference type="GO" id="GO:0005886">
    <property type="term" value="C:plasma membrane"/>
    <property type="evidence" value="ECO:0007669"/>
    <property type="project" value="UniProtKB-SubCell"/>
</dbReference>
<evidence type="ECO:0000256" key="15">
    <source>
        <dbReference type="SAM" id="Phobius"/>
    </source>
</evidence>
<comment type="subcellular location">
    <subcellularLocation>
        <location evidence="1">Cell membrane</location>
        <topology evidence="1">Multi-pass membrane protein</topology>
    </subcellularLocation>
</comment>
<evidence type="ECO:0000256" key="4">
    <source>
        <dbReference type="ARBA" id="ARBA00022618"/>
    </source>
</evidence>
<dbReference type="InterPro" id="IPR002543">
    <property type="entry name" value="FtsK_dom"/>
</dbReference>
<name>A0A2S8SU90_9BACT</name>
<evidence type="ECO:0000259" key="16">
    <source>
        <dbReference type="PROSITE" id="PS50901"/>
    </source>
</evidence>
<accession>A0A2S8SU90</accession>
<dbReference type="SUPFAM" id="SSF52540">
    <property type="entry name" value="P-loop containing nucleoside triphosphate hydrolases"/>
    <property type="match status" value="1"/>
</dbReference>
<feature type="region of interest" description="Disordered" evidence="14">
    <location>
        <begin position="302"/>
        <end position="418"/>
    </location>
</feature>
<dbReference type="GO" id="GO:0051301">
    <property type="term" value="P:cell division"/>
    <property type="evidence" value="ECO:0007669"/>
    <property type="project" value="UniProtKB-KW"/>
</dbReference>
<protein>
    <submittedName>
        <fullName evidence="17">DNA segregation ATPase FtsK/SpoIIIE, S-DNA-T family</fullName>
    </submittedName>
</protein>
<dbReference type="InterPro" id="IPR041027">
    <property type="entry name" value="FtsK_alpha"/>
</dbReference>
<evidence type="ECO:0000256" key="5">
    <source>
        <dbReference type="ARBA" id="ARBA00022692"/>
    </source>
</evidence>
<dbReference type="FunCoup" id="A0A2S8SU90">
    <property type="interactions" value="238"/>
</dbReference>
<feature type="compositionally biased region" description="Basic and acidic residues" evidence="14">
    <location>
        <begin position="392"/>
        <end position="406"/>
    </location>
</feature>
<dbReference type="Pfam" id="PF09397">
    <property type="entry name" value="FtsK_gamma"/>
    <property type="match status" value="1"/>
</dbReference>
<evidence type="ECO:0000256" key="6">
    <source>
        <dbReference type="ARBA" id="ARBA00022741"/>
    </source>
</evidence>
<proteinExistence type="inferred from homology"/>
<keyword evidence="18" id="KW-1185">Reference proteome</keyword>
<dbReference type="PANTHER" id="PTHR22683">
    <property type="entry name" value="SPORULATION PROTEIN RELATED"/>
    <property type="match status" value="1"/>
</dbReference>
<feature type="region of interest" description="Disordered" evidence="14">
    <location>
        <begin position="967"/>
        <end position="989"/>
    </location>
</feature>
<keyword evidence="3" id="KW-1003">Cell membrane</keyword>
<organism evidence="17 18">
    <name type="scientific">Abditibacterium utsteinense</name>
    <dbReference type="NCBI Taxonomy" id="1960156"/>
    <lineage>
        <taxon>Bacteria</taxon>
        <taxon>Pseudomonadati</taxon>
        <taxon>Abditibacteriota</taxon>
        <taxon>Abditibacteriia</taxon>
        <taxon>Abditibacteriales</taxon>
        <taxon>Abditibacteriaceae</taxon>
        <taxon>Abditibacterium</taxon>
    </lineage>
</organism>
<dbReference type="InterPro" id="IPR036388">
    <property type="entry name" value="WH-like_DNA-bd_sf"/>
</dbReference>
<evidence type="ECO:0000256" key="7">
    <source>
        <dbReference type="ARBA" id="ARBA00022829"/>
    </source>
</evidence>
<feature type="transmembrane region" description="Helical" evidence="15">
    <location>
        <begin position="133"/>
        <end position="153"/>
    </location>
</feature>
<evidence type="ECO:0000256" key="13">
    <source>
        <dbReference type="PROSITE-ProRule" id="PRU00289"/>
    </source>
</evidence>
<dbReference type="PROSITE" id="PS50901">
    <property type="entry name" value="FTSK"/>
    <property type="match status" value="1"/>
</dbReference>
<dbReference type="InParanoid" id="A0A2S8SU90"/>
<comment type="similarity">
    <text evidence="2">Belongs to the FtsK/SpoIIIE/SftA family.</text>
</comment>
<evidence type="ECO:0000256" key="11">
    <source>
        <dbReference type="ARBA" id="ARBA00023136"/>
    </source>
</evidence>